<dbReference type="Proteomes" id="UP001347146">
    <property type="component" value="Unassembled WGS sequence"/>
</dbReference>
<reference evidence="4 5" key="1">
    <citation type="submission" date="2024-01" db="EMBL/GenBank/DDBJ databases">
        <title>Draft genome sequence of Gordonia sp. LSe1-13.</title>
        <authorList>
            <person name="Suphannarot A."/>
            <person name="Mingma R."/>
        </authorList>
    </citation>
    <scope>NUCLEOTIDE SEQUENCE [LARGE SCALE GENOMIC DNA]</scope>
    <source>
        <strain evidence="4 5">LSe1-13</strain>
    </source>
</reference>
<evidence type="ECO:0000259" key="3">
    <source>
        <dbReference type="SMART" id="SM00903"/>
    </source>
</evidence>
<name>A0ABU7MJ24_9ACTN</name>
<sequence>MTLATDPGWYRKVLAHYPTGVCAVTATEADGERAGFVVGSFTSVSLDPPLIAFFPDKSSSSWPRIERVGRFCVNVLGADQEFVCRQFAAKGGDKFAGIGWRESASGSPIIDGATAWIDCELSHVHEAGDHYAVFARVLGLDVVHDGSPLIFAHGGYGRFAPSSCGRP</sequence>
<dbReference type="SUPFAM" id="SSF50475">
    <property type="entry name" value="FMN-binding split barrel"/>
    <property type="match status" value="1"/>
</dbReference>
<dbReference type="EC" id="1.-.-.-" evidence="4"/>
<proteinExistence type="inferred from homology"/>
<dbReference type="GO" id="GO:0016491">
    <property type="term" value="F:oxidoreductase activity"/>
    <property type="evidence" value="ECO:0007669"/>
    <property type="project" value="UniProtKB-KW"/>
</dbReference>
<dbReference type="RefSeq" id="WP_330435786.1">
    <property type="nucleotide sequence ID" value="NZ_JAZDUF010000008.1"/>
</dbReference>
<dbReference type="Pfam" id="PF01613">
    <property type="entry name" value="Flavin_Reduct"/>
    <property type="match status" value="1"/>
</dbReference>
<protein>
    <submittedName>
        <fullName evidence="4">Flavin reductase family protein</fullName>
        <ecNumber evidence="4">1.-.-.-</ecNumber>
    </submittedName>
</protein>
<dbReference type="InterPro" id="IPR012349">
    <property type="entry name" value="Split_barrel_FMN-bd"/>
</dbReference>
<dbReference type="EMBL" id="JAZDUF010000008">
    <property type="protein sequence ID" value="MEE3853027.1"/>
    <property type="molecule type" value="Genomic_DNA"/>
</dbReference>
<evidence type="ECO:0000313" key="5">
    <source>
        <dbReference type="Proteomes" id="UP001347146"/>
    </source>
</evidence>
<evidence type="ECO:0000313" key="4">
    <source>
        <dbReference type="EMBL" id="MEE3853027.1"/>
    </source>
</evidence>
<evidence type="ECO:0000256" key="2">
    <source>
        <dbReference type="ARBA" id="ARBA00023002"/>
    </source>
</evidence>
<keyword evidence="2 4" id="KW-0560">Oxidoreductase</keyword>
<dbReference type="InterPro" id="IPR002563">
    <property type="entry name" value="Flavin_Rdtase-like_dom"/>
</dbReference>
<organism evidence="4 5">
    <name type="scientific">Gordonia sesuvii</name>
    <dbReference type="NCBI Taxonomy" id="3116777"/>
    <lineage>
        <taxon>Bacteria</taxon>
        <taxon>Bacillati</taxon>
        <taxon>Actinomycetota</taxon>
        <taxon>Actinomycetes</taxon>
        <taxon>Mycobacteriales</taxon>
        <taxon>Gordoniaceae</taxon>
        <taxon>Gordonia</taxon>
    </lineage>
</organism>
<evidence type="ECO:0000256" key="1">
    <source>
        <dbReference type="ARBA" id="ARBA00008898"/>
    </source>
</evidence>
<feature type="domain" description="Flavin reductase like" evidence="3">
    <location>
        <begin position="14"/>
        <end position="158"/>
    </location>
</feature>
<comment type="similarity">
    <text evidence="1">Belongs to the non-flavoprotein flavin reductase family.</text>
</comment>
<gene>
    <name evidence="4" type="ORF">VZC37_22010</name>
</gene>
<dbReference type="InterPro" id="IPR050268">
    <property type="entry name" value="NADH-dep_flavin_reductase"/>
</dbReference>
<dbReference type="PANTHER" id="PTHR30466">
    <property type="entry name" value="FLAVIN REDUCTASE"/>
    <property type="match status" value="1"/>
</dbReference>
<keyword evidence="5" id="KW-1185">Reference proteome</keyword>
<accession>A0ABU7MJ24</accession>
<dbReference type="Gene3D" id="2.30.110.10">
    <property type="entry name" value="Electron Transport, Fmn-binding Protein, Chain A"/>
    <property type="match status" value="1"/>
</dbReference>
<comment type="caution">
    <text evidence="4">The sequence shown here is derived from an EMBL/GenBank/DDBJ whole genome shotgun (WGS) entry which is preliminary data.</text>
</comment>
<dbReference type="PANTHER" id="PTHR30466:SF11">
    <property type="entry name" value="FLAVIN-DEPENDENT MONOOXYGENASE, REDUCTASE SUBUNIT HSAB"/>
    <property type="match status" value="1"/>
</dbReference>
<dbReference type="SMART" id="SM00903">
    <property type="entry name" value="Flavin_Reduct"/>
    <property type="match status" value="1"/>
</dbReference>